<sequence length="110" mass="12407">MIAAGAMNKRVRVEAFTSTRDPISNEEIREWSLVAEVWANRRDTQAREFFAGGSENTEQKAVFTIWFLDGVNSGMRIVERGQIFNVTGVIEIGQRYQLQLEARSVNGGEP</sequence>
<dbReference type="Pfam" id="PF05521">
    <property type="entry name" value="Phage_HCP"/>
    <property type="match status" value="1"/>
</dbReference>
<dbReference type="EMBL" id="CP029553">
    <property type="protein sequence ID" value="AWN47643.1"/>
    <property type="molecule type" value="Genomic_DNA"/>
</dbReference>
<keyword evidence="2" id="KW-1185">Reference proteome</keyword>
<dbReference type="InterPro" id="IPR008767">
    <property type="entry name" value="Phage_SPP1_head-tail_adaptor"/>
</dbReference>
<gene>
    <name evidence="1" type="ORF">DK419_16075</name>
</gene>
<organism evidence="1 2">
    <name type="scientific">Methylobacterium terrae</name>
    <dbReference type="NCBI Taxonomy" id="2202827"/>
    <lineage>
        <taxon>Bacteria</taxon>
        <taxon>Pseudomonadati</taxon>
        <taxon>Pseudomonadota</taxon>
        <taxon>Alphaproteobacteria</taxon>
        <taxon>Hyphomicrobiales</taxon>
        <taxon>Methylobacteriaceae</taxon>
        <taxon>Methylobacterium</taxon>
    </lineage>
</organism>
<dbReference type="Proteomes" id="UP000245444">
    <property type="component" value="Chromosome"/>
</dbReference>
<proteinExistence type="predicted"/>
<protein>
    <recommendedName>
        <fullName evidence="3">Head-tail adaptor protein</fullName>
    </recommendedName>
</protein>
<evidence type="ECO:0000313" key="1">
    <source>
        <dbReference type="EMBL" id="AWN47643.1"/>
    </source>
</evidence>
<accession>A0A2U8WNJ2</accession>
<name>A0A2U8WNJ2_9HYPH</name>
<evidence type="ECO:0000313" key="2">
    <source>
        <dbReference type="Proteomes" id="UP000245444"/>
    </source>
</evidence>
<dbReference type="InterPro" id="IPR038666">
    <property type="entry name" value="SSP1_head-tail_sf"/>
</dbReference>
<dbReference type="OrthoDB" id="7997871at2"/>
<reference evidence="1 2" key="1">
    <citation type="submission" date="2018-05" db="EMBL/GenBank/DDBJ databases">
        <title>Complete Genome Sequence of Methylobacterium sp. 17Sr1-28.</title>
        <authorList>
            <person name="Srinivasan S."/>
        </authorList>
    </citation>
    <scope>NUCLEOTIDE SEQUENCE [LARGE SCALE GENOMIC DNA]</scope>
    <source>
        <strain evidence="1 2">17Sr1-28</strain>
    </source>
</reference>
<dbReference type="RefSeq" id="WP_109959968.1">
    <property type="nucleotide sequence ID" value="NZ_CP029553.1"/>
</dbReference>
<dbReference type="AlphaFoldDB" id="A0A2U8WNJ2"/>
<evidence type="ECO:0008006" key="3">
    <source>
        <dbReference type="Google" id="ProtNLM"/>
    </source>
</evidence>
<dbReference type="KEGG" id="mtea:DK419_16075"/>
<dbReference type="NCBIfam" id="TIGR01563">
    <property type="entry name" value="gp16_SPP1"/>
    <property type="match status" value="1"/>
</dbReference>
<dbReference type="Gene3D" id="2.40.10.270">
    <property type="entry name" value="Bacteriophage SPP1 head-tail adaptor protein"/>
    <property type="match status" value="1"/>
</dbReference>